<dbReference type="Pfam" id="PF01423">
    <property type="entry name" value="LSM"/>
    <property type="match status" value="1"/>
</dbReference>
<dbReference type="InterPro" id="IPR001163">
    <property type="entry name" value="Sm_dom_euk/arc"/>
</dbReference>
<dbReference type="CDD" id="cd06168">
    <property type="entry name" value="LSMD1"/>
    <property type="match status" value="1"/>
</dbReference>
<feature type="non-terminal residue" evidence="2">
    <location>
        <position position="1"/>
    </location>
</feature>
<evidence type="ECO:0000313" key="3">
    <source>
        <dbReference type="Proteomes" id="UP000076584"/>
    </source>
</evidence>
<dbReference type="GO" id="GO:0031417">
    <property type="term" value="C:NatC complex"/>
    <property type="evidence" value="ECO:0007669"/>
    <property type="project" value="InterPro"/>
</dbReference>
<dbReference type="InterPro" id="IPR034110">
    <property type="entry name" value="LSMD1_Sm"/>
</dbReference>
<organism evidence="2 3">
    <name type="scientific">Colletotrichum incanum</name>
    <name type="common">Soybean anthracnose fungus</name>
    <dbReference type="NCBI Taxonomy" id="1573173"/>
    <lineage>
        <taxon>Eukaryota</taxon>
        <taxon>Fungi</taxon>
        <taxon>Dikarya</taxon>
        <taxon>Ascomycota</taxon>
        <taxon>Pezizomycotina</taxon>
        <taxon>Sordariomycetes</taxon>
        <taxon>Hypocreomycetidae</taxon>
        <taxon>Glomerellales</taxon>
        <taxon>Glomerellaceae</taxon>
        <taxon>Colletotrichum</taxon>
        <taxon>Colletotrichum spaethianum species complex</taxon>
    </lineage>
</organism>
<dbReference type="EMBL" id="LFIW01000169">
    <property type="protein sequence ID" value="KZL87871.1"/>
    <property type="molecule type" value="Genomic_DNA"/>
</dbReference>
<feature type="domain" description="Sm" evidence="1">
    <location>
        <begin position="52"/>
        <end position="139"/>
    </location>
</feature>
<gene>
    <name evidence="2" type="ORF">CI238_08736</name>
</gene>
<name>A0A162Q0Z3_COLIC</name>
<dbReference type="SMART" id="SM00651">
    <property type="entry name" value="Sm"/>
    <property type="match status" value="1"/>
</dbReference>
<evidence type="ECO:0000313" key="2">
    <source>
        <dbReference type="EMBL" id="KZL87871.1"/>
    </source>
</evidence>
<dbReference type="STRING" id="1573173.A0A162Q0Z3"/>
<dbReference type="PANTHER" id="PTHR10701">
    <property type="entry name" value="SMALL NUCLEAR RIBONUCLEOPROTEIN-ASSOCIATED PROTEIN B AND N"/>
    <property type="match status" value="1"/>
</dbReference>
<protein>
    <submittedName>
        <fullName evidence="2">Lsm domain-containing protein</fullName>
    </submittedName>
</protein>
<proteinExistence type="predicted"/>
<dbReference type="SUPFAM" id="SSF50182">
    <property type="entry name" value="Sm-like ribonucleoproteins"/>
    <property type="match status" value="1"/>
</dbReference>
<dbReference type="Gene3D" id="2.30.30.100">
    <property type="match status" value="1"/>
</dbReference>
<keyword evidence="3" id="KW-1185">Reference proteome</keyword>
<evidence type="ECO:0000259" key="1">
    <source>
        <dbReference type="SMART" id="SM00651"/>
    </source>
</evidence>
<dbReference type="Proteomes" id="UP000076584">
    <property type="component" value="Unassembled WGS sequence"/>
</dbReference>
<dbReference type="InterPro" id="IPR010920">
    <property type="entry name" value="LSM_dom_sf"/>
</dbReference>
<sequence>SLCRRQPLSAKQQRKPVPNCAVRLPRTPRRHQQSDVHHRCQGVAMEKDEGRNFLTSLLNKNLRILATDGRMFLGQFKCTDPDRNVVLAHTYEYRQPSAQQRAEAAQKAAEGTGTVTMDMTSRYLGLVVVPGQYIVKIEVEEFASQIMGQNPYADTVV</sequence>
<dbReference type="AlphaFoldDB" id="A0A162Q0Z3"/>
<reference evidence="2 3" key="1">
    <citation type="submission" date="2015-06" db="EMBL/GenBank/DDBJ databases">
        <title>Survival trade-offs in plant roots during colonization by closely related pathogenic and mutualistic fungi.</title>
        <authorList>
            <person name="Hacquard S."/>
            <person name="Kracher B."/>
            <person name="Hiruma K."/>
            <person name="Weinman A."/>
            <person name="Muench P."/>
            <person name="Garrido Oter R."/>
            <person name="Ver Loren van Themaat E."/>
            <person name="Dallerey J.-F."/>
            <person name="Damm U."/>
            <person name="Henrissat B."/>
            <person name="Lespinet O."/>
            <person name="Thon M."/>
            <person name="Kemen E."/>
            <person name="McHardy A.C."/>
            <person name="Schulze-Lefert P."/>
            <person name="O'Connell R.J."/>
        </authorList>
    </citation>
    <scope>NUCLEOTIDE SEQUENCE [LARGE SCALE GENOMIC DNA]</scope>
    <source>
        <strain evidence="2 3">MAFF 238704</strain>
    </source>
</reference>
<accession>A0A162Q0Z3</accession>
<comment type="caution">
    <text evidence="2">The sequence shown here is derived from an EMBL/GenBank/DDBJ whole genome shotgun (WGS) entry which is preliminary data.</text>
</comment>
<dbReference type="PANTHER" id="PTHR10701:SF5">
    <property type="entry name" value="N-ALPHA-ACETYLTRANSFERASE 38, NATC AUXILIARY SUBUNIT"/>
    <property type="match status" value="1"/>
</dbReference>
<dbReference type="InterPro" id="IPR050914">
    <property type="entry name" value="snRNP_SmB/NAA38-like"/>
</dbReference>